<evidence type="ECO:0000256" key="8">
    <source>
        <dbReference type="HAMAP-Rule" id="MF_00125"/>
    </source>
</evidence>
<feature type="domain" description="Aminoacyl-transfer RNA synthetases class-II family profile" evidence="10">
    <location>
        <begin position="28"/>
        <end position="372"/>
    </location>
</feature>
<keyword evidence="8" id="KW-0028">Amino-acid biosynthesis</keyword>
<keyword evidence="8" id="KW-0368">Histidine biosynthesis</keyword>
<feature type="binding site" evidence="9">
    <location>
        <begin position="269"/>
        <end position="270"/>
    </location>
    <ligand>
        <name>L-histidine</name>
        <dbReference type="ChEBI" id="CHEBI:57595"/>
    </ligand>
</feature>
<dbReference type="InterPro" id="IPR045864">
    <property type="entry name" value="aa-tRNA-synth_II/BPL/LPL"/>
</dbReference>
<evidence type="ECO:0000313" key="12">
    <source>
        <dbReference type="Proteomes" id="UP000010482"/>
    </source>
</evidence>
<reference evidence="11" key="1">
    <citation type="submission" date="2012-04" db="EMBL/GenBank/DDBJ databases">
        <title>Finished genome of Dactylococcopsis salina PCC 8305.</title>
        <authorList>
            <consortium name="US DOE Joint Genome Institute"/>
            <person name="Gugger M."/>
            <person name="Coursin T."/>
            <person name="Rippka R."/>
            <person name="Tandeau De Marsac N."/>
            <person name="Huntemann M."/>
            <person name="Wei C.-L."/>
            <person name="Han J."/>
            <person name="Detter J.C."/>
            <person name="Han C."/>
            <person name="Tapia R."/>
            <person name="Daligault H."/>
            <person name="Chen A."/>
            <person name="Krypides N."/>
            <person name="Mavromatis K."/>
            <person name="Markowitz V."/>
            <person name="Szeto E."/>
            <person name="Ivanova N."/>
            <person name="Ovchinnikova G."/>
            <person name="Pagani I."/>
            <person name="Pati A."/>
            <person name="Goodwin L."/>
            <person name="Peters L."/>
            <person name="Pitluck S."/>
            <person name="Woyke T."/>
            <person name="Kerfeld C."/>
        </authorList>
    </citation>
    <scope>NUCLEOTIDE SEQUENCE [LARGE SCALE GENOMIC DNA]</scope>
    <source>
        <strain evidence="11">PCC 8305</strain>
    </source>
</reference>
<dbReference type="PIRSF" id="PIRSF001549">
    <property type="entry name" value="His-tRNA_synth"/>
    <property type="match status" value="1"/>
</dbReference>
<evidence type="ECO:0000313" key="11">
    <source>
        <dbReference type="EMBL" id="AFZ49794.1"/>
    </source>
</evidence>
<dbReference type="GO" id="GO:0000105">
    <property type="term" value="P:L-histidine biosynthetic process"/>
    <property type="evidence" value="ECO:0007669"/>
    <property type="project" value="UniProtKB-UniRule"/>
</dbReference>
<dbReference type="PROSITE" id="PS50862">
    <property type="entry name" value="AA_TRNA_LIGASE_II"/>
    <property type="match status" value="1"/>
</dbReference>
<feature type="binding site" evidence="9">
    <location>
        <begin position="82"/>
        <end position="84"/>
    </location>
    <ligand>
        <name>L-histidine</name>
        <dbReference type="ChEBI" id="CHEBI:57595"/>
    </ligand>
</feature>
<keyword evidence="6 8" id="KW-0963">Cytoplasm</keyword>
<evidence type="ECO:0000256" key="1">
    <source>
        <dbReference type="ARBA" id="ARBA00004496"/>
    </source>
</evidence>
<comment type="miscellaneous">
    <text evidence="8">This function is generally fulfilled by the C-terminal part of HisG, which is missing in some bacteria such as this one.</text>
</comment>
<comment type="similarity">
    <text evidence="3 8">Belongs to the class-II aminoacyl-tRNA synthetase family. HisZ subfamily.</text>
</comment>
<dbReference type="NCBIfam" id="TIGR00443">
    <property type="entry name" value="hisZ_biosyn_reg"/>
    <property type="match status" value="1"/>
</dbReference>
<dbReference type="Pfam" id="PF13393">
    <property type="entry name" value="tRNA-synt_His"/>
    <property type="match status" value="1"/>
</dbReference>
<dbReference type="HAMAP" id="MF_00125">
    <property type="entry name" value="HisZ"/>
    <property type="match status" value="1"/>
</dbReference>
<dbReference type="InterPro" id="IPR004516">
    <property type="entry name" value="HisRS/HisZ"/>
</dbReference>
<dbReference type="GO" id="GO:0016757">
    <property type="term" value="F:glycosyltransferase activity"/>
    <property type="evidence" value="ECO:0007669"/>
    <property type="project" value="UniProtKB-KW"/>
</dbReference>
<keyword evidence="11" id="KW-0808">Transferase</keyword>
<gene>
    <name evidence="8" type="primary">hisZ</name>
    <name evidence="11" type="ORF">Dacsa_1089</name>
</gene>
<feature type="binding site" evidence="9">
    <location>
        <position position="112"/>
    </location>
    <ligand>
        <name>L-histidine</name>
        <dbReference type="ChEBI" id="CHEBI:57595"/>
    </ligand>
</feature>
<evidence type="ECO:0000259" key="10">
    <source>
        <dbReference type="PROSITE" id="PS50862"/>
    </source>
</evidence>
<comment type="pathway">
    <text evidence="2 8">Amino-acid biosynthesis; L-histidine biosynthesis; L-histidine from 5-phospho-alpha-D-ribose 1-diphosphate: step 1/9.</text>
</comment>
<dbReference type="Gene3D" id="3.30.930.10">
    <property type="entry name" value="Bira Bifunctional Protein, Domain 2"/>
    <property type="match status" value="1"/>
</dbReference>
<dbReference type="KEGG" id="dsl:Dacsa_1089"/>
<dbReference type="GO" id="GO:0005737">
    <property type="term" value="C:cytoplasm"/>
    <property type="evidence" value="ECO:0007669"/>
    <property type="project" value="UniProtKB-SubCell"/>
</dbReference>
<feature type="binding site" evidence="9">
    <location>
        <position position="126"/>
    </location>
    <ligand>
        <name>L-histidine</name>
        <dbReference type="ChEBI" id="CHEBI:57595"/>
    </ligand>
</feature>
<dbReference type="HOGENOM" id="CLU_025113_0_2_3"/>
<dbReference type="InterPro" id="IPR004517">
    <property type="entry name" value="HisZ"/>
</dbReference>
<dbReference type="eggNOG" id="COG3705">
    <property type="taxonomic scope" value="Bacteria"/>
</dbReference>
<dbReference type="AlphaFoldDB" id="K9YSD5"/>
<keyword evidence="12" id="KW-1185">Reference proteome</keyword>
<feature type="binding site" evidence="9">
    <location>
        <position position="130"/>
    </location>
    <ligand>
        <name>L-histidine</name>
        <dbReference type="ChEBI" id="CHEBI:57595"/>
    </ligand>
</feature>
<accession>K9YSD5</accession>
<comment type="function">
    <text evidence="7 8">Required for the first step of histidine biosynthesis. May allow the feedback regulation of ATP phosphoribosyltransferase activity by histidine.</text>
</comment>
<evidence type="ECO:0000256" key="3">
    <source>
        <dbReference type="ARBA" id="ARBA00005539"/>
    </source>
</evidence>
<dbReference type="OrthoDB" id="9800814at2"/>
<dbReference type="Proteomes" id="UP000010482">
    <property type="component" value="Chromosome"/>
</dbReference>
<dbReference type="NCBIfam" id="NF008940">
    <property type="entry name" value="PRK12292.2-3"/>
    <property type="match status" value="1"/>
</dbReference>
<dbReference type="InterPro" id="IPR006195">
    <property type="entry name" value="aa-tRNA-synth_II"/>
</dbReference>
<dbReference type="STRING" id="13035.Dacsa_1089"/>
<dbReference type="UniPathway" id="UPA00031">
    <property type="reaction ID" value="UER00006"/>
</dbReference>
<evidence type="ECO:0000256" key="2">
    <source>
        <dbReference type="ARBA" id="ARBA00004667"/>
    </source>
</evidence>
<evidence type="ECO:0000256" key="4">
    <source>
        <dbReference type="ARBA" id="ARBA00011496"/>
    </source>
</evidence>
<proteinExistence type="inferred from homology"/>
<dbReference type="GO" id="GO:0004821">
    <property type="term" value="F:histidine-tRNA ligase activity"/>
    <property type="evidence" value="ECO:0007669"/>
    <property type="project" value="TreeGrafter"/>
</dbReference>
<dbReference type="GO" id="GO:0006427">
    <property type="term" value="P:histidyl-tRNA aminoacylation"/>
    <property type="evidence" value="ECO:0007669"/>
    <property type="project" value="TreeGrafter"/>
</dbReference>
<comment type="subcellular location">
    <subcellularLocation>
        <location evidence="1 8">Cytoplasm</location>
    </subcellularLocation>
</comment>
<organism evidence="11 12">
    <name type="scientific">Dactylococcopsis salina (strain PCC 8305)</name>
    <name type="common">Myxobactron salinum</name>
    <dbReference type="NCBI Taxonomy" id="13035"/>
    <lineage>
        <taxon>Bacteria</taxon>
        <taxon>Bacillati</taxon>
        <taxon>Cyanobacteriota</taxon>
        <taxon>Cyanophyceae</taxon>
        <taxon>Nodosilineales</taxon>
        <taxon>Cymatolegaceae</taxon>
        <taxon>Dactylococcopsis</taxon>
    </lineage>
</organism>
<evidence type="ECO:0000256" key="5">
    <source>
        <dbReference type="ARBA" id="ARBA00020397"/>
    </source>
</evidence>
<sequence>MTSTFMLHQAPAGARDWLPVEVIQKRWLSQNLETVFSQWGYQQIITSTLEWVEMLTAGGAIEPSTVIQVRNRSDKSLGLRPEFTASIARAVVTRMQGNPLPQRLFYNGNVFRSSEDHHGQQLESDQAGVELIGATGVLADSEIILLLQNCLQQLGIKQWHFVLGEAGLTRSLLAPFPEKLRAKVRYCIAHLDRVSLEKLPLSSELQERALLLFDLRGKPETVLKKVSELDLDETGKNIVRNLESLLNLLTETSDLPVTLDLSLLQTIDYYTGIVFEVVADSERETCIIGQGGRYDQLLGLYHPQGETLPGVGFALNLEALQTCLLRENKLPKRETASDWLVIPESASAQVSAFNYAQKLRSEDRSQRVELALEEKEAAEIREYAQQKEIKRLAWVKADGKVTVEAVEA</sequence>
<protein>
    <recommendedName>
        <fullName evidence="5 8">ATP phosphoribosyltransferase regulatory subunit</fullName>
    </recommendedName>
</protein>
<dbReference type="SUPFAM" id="SSF55681">
    <property type="entry name" value="Class II aaRS and biotin synthetases"/>
    <property type="match status" value="1"/>
</dbReference>
<dbReference type="PANTHER" id="PTHR43707">
    <property type="entry name" value="HISTIDYL-TRNA SYNTHETASE"/>
    <property type="match status" value="1"/>
</dbReference>
<evidence type="ECO:0000256" key="9">
    <source>
        <dbReference type="PIRSR" id="PIRSR001549-1"/>
    </source>
</evidence>
<comment type="subunit">
    <text evidence="4 8">Heteromultimer composed of HisG and HisZ subunits.</text>
</comment>
<evidence type="ECO:0000256" key="7">
    <source>
        <dbReference type="ARBA" id="ARBA00025246"/>
    </source>
</evidence>
<keyword evidence="11" id="KW-0328">Glycosyltransferase</keyword>
<dbReference type="PATRIC" id="fig|13035.3.peg.1223"/>
<dbReference type="CDD" id="cd00773">
    <property type="entry name" value="HisRS-like_core"/>
    <property type="match status" value="1"/>
</dbReference>
<name>K9YSD5_DACS8</name>
<dbReference type="InterPro" id="IPR041715">
    <property type="entry name" value="HisRS-like_core"/>
</dbReference>
<dbReference type="PANTHER" id="PTHR43707:SF1">
    <property type="entry name" value="HISTIDINE--TRNA LIGASE, MITOCHONDRIAL-RELATED"/>
    <property type="match status" value="1"/>
</dbReference>
<dbReference type="EMBL" id="CP003944">
    <property type="protein sequence ID" value="AFZ49794.1"/>
    <property type="molecule type" value="Genomic_DNA"/>
</dbReference>
<evidence type="ECO:0000256" key="6">
    <source>
        <dbReference type="ARBA" id="ARBA00022490"/>
    </source>
</evidence>